<accession>A0A0A9SPT5</accession>
<protein>
    <submittedName>
        <fullName evidence="1">Uncharacterized protein</fullName>
    </submittedName>
</protein>
<dbReference type="EMBL" id="GBRH01274839">
    <property type="protein sequence ID" value="JAD23056.1"/>
    <property type="molecule type" value="Transcribed_RNA"/>
</dbReference>
<organism evidence="1">
    <name type="scientific">Arundo donax</name>
    <name type="common">Giant reed</name>
    <name type="synonym">Donax arundinaceus</name>
    <dbReference type="NCBI Taxonomy" id="35708"/>
    <lineage>
        <taxon>Eukaryota</taxon>
        <taxon>Viridiplantae</taxon>
        <taxon>Streptophyta</taxon>
        <taxon>Embryophyta</taxon>
        <taxon>Tracheophyta</taxon>
        <taxon>Spermatophyta</taxon>
        <taxon>Magnoliopsida</taxon>
        <taxon>Liliopsida</taxon>
        <taxon>Poales</taxon>
        <taxon>Poaceae</taxon>
        <taxon>PACMAD clade</taxon>
        <taxon>Arundinoideae</taxon>
        <taxon>Arundineae</taxon>
        <taxon>Arundo</taxon>
    </lineage>
</organism>
<name>A0A0A9SPT5_ARUDO</name>
<reference evidence="1" key="1">
    <citation type="submission" date="2014-09" db="EMBL/GenBank/DDBJ databases">
        <authorList>
            <person name="Magalhaes I.L.F."/>
            <person name="Oliveira U."/>
            <person name="Santos F.R."/>
            <person name="Vidigal T.H.D.A."/>
            <person name="Brescovit A.D."/>
            <person name="Santos A.J."/>
        </authorList>
    </citation>
    <scope>NUCLEOTIDE SEQUENCE</scope>
    <source>
        <tissue evidence="1">Shoot tissue taken approximately 20 cm above the soil surface</tissue>
    </source>
</reference>
<proteinExistence type="predicted"/>
<sequence>MTSVGDTFIDIIDLIYSYTDRYI</sequence>
<dbReference type="AlphaFoldDB" id="A0A0A9SPT5"/>
<evidence type="ECO:0000313" key="1">
    <source>
        <dbReference type="EMBL" id="JAD23056.1"/>
    </source>
</evidence>
<reference evidence="1" key="2">
    <citation type="journal article" date="2015" name="Data Brief">
        <title>Shoot transcriptome of the giant reed, Arundo donax.</title>
        <authorList>
            <person name="Barrero R.A."/>
            <person name="Guerrero F.D."/>
            <person name="Moolhuijzen P."/>
            <person name="Goolsby J.A."/>
            <person name="Tidwell J."/>
            <person name="Bellgard S.E."/>
            <person name="Bellgard M.I."/>
        </authorList>
    </citation>
    <scope>NUCLEOTIDE SEQUENCE</scope>
    <source>
        <tissue evidence="1">Shoot tissue taken approximately 20 cm above the soil surface</tissue>
    </source>
</reference>